<keyword evidence="4" id="KW-1185">Reference proteome</keyword>
<name>A0A9P4NSJ6_9PEZI</name>
<sequence length="220" mass="25238">YMGAELLVQLFFMFRRKKTLYFWALFVTIWGTLLFTSTFVALMFTNEVSILNLIQNICWIAMTTGFSLVLYSRLHLVNPQKIVLTTSLIVIILNAVVFHGAILSSIIYSMVHPTDAAWKAYVDLSFSEIVFAVQEIALSTSYVYFFFQFTAGSRAEPKTKVILQFLIGVELLVLAADVILNVLLFKEIYMARWMIQSFLVMLKVKVEFMVLNSLVEYSQS</sequence>
<dbReference type="OrthoDB" id="3917202at2759"/>
<dbReference type="InterPro" id="IPR056120">
    <property type="entry name" value="DUF7703"/>
</dbReference>
<reference evidence="3" key="1">
    <citation type="journal article" date="2020" name="Stud. Mycol.">
        <title>101 Dothideomycetes genomes: a test case for predicting lifestyles and emergence of pathogens.</title>
        <authorList>
            <person name="Haridas S."/>
            <person name="Albert R."/>
            <person name="Binder M."/>
            <person name="Bloem J."/>
            <person name="Labutti K."/>
            <person name="Salamov A."/>
            <person name="Andreopoulos B."/>
            <person name="Baker S."/>
            <person name="Barry K."/>
            <person name="Bills G."/>
            <person name="Bluhm B."/>
            <person name="Cannon C."/>
            <person name="Castanera R."/>
            <person name="Culley D."/>
            <person name="Daum C."/>
            <person name="Ezra D."/>
            <person name="Gonzalez J."/>
            <person name="Henrissat B."/>
            <person name="Kuo A."/>
            <person name="Liang C."/>
            <person name="Lipzen A."/>
            <person name="Lutzoni F."/>
            <person name="Magnuson J."/>
            <person name="Mondo S."/>
            <person name="Nolan M."/>
            <person name="Ohm R."/>
            <person name="Pangilinan J."/>
            <person name="Park H.-J."/>
            <person name="Ramirez L."/>
            <person name="Alfaro M."/>
            <person name="Sun H."/>
            <person name="Tritt A."/>
            <person name="Yoshinaga Y."/>
            <person name="Zwiers L.-H."/>
            <person name="Turgeon B."/>
            <person name="Goodwin S."/>
            <person name="Spatafora J."/>
            <person name="Crous P."/>
            <person name="Grigoriev I."/>
        </authorList>
    </citation>
    <scope>NUCLEOTIDE SEQUENCE</scope>
    <source>
        <strain evidence="3">CBS 130266</strain>
    </source>
</reference>
<organism evidence="3 4">
    <name type="scientific">Tothia fuscella</name>
    <dbReference type="NCBI Taxonomy" id="1048955"/>
    <lineage>
        <taxon>Eukaryota</taxon>
        <taxon>Fungi</taxon>
        <taxon>Dikarya</taxon>
        <taxon>Ascomycota</taxon>
        <taxon>Pezizomycotina</taxon>
        <taxon>Dothideomycetes</taxon>
        <taxon>Pleosporomycetidae</taxon>
        <taxon>Venturiales</taxon>
        <taxon>Cylindrosympodiaceae</taxon>
        <taxon>Tothia</taxon>
    </lineage>
</organism>
<feature type="transmembrane region" description="Helical" evidence="1">
    <location>
        <begin position="161"/>
        <end position="185"/>
    </location>
</feature>
<comment type="caution">
    <text evidence="3">The sequence shown here is derived from an EMBL/GenBank/DDBJ whole genome shotgun (WGS) entry which is preliminary data.</text>
</comment>
<evidence type="ECO:0000259" key="2">
    <source>
        <dbReference type="Pfam" id="PF24802"/>
    </source>
</evidence>
<keyword evidence="1" id="KW-1133">Transmembrane helix</keyword>
<dbReference type="Proteomes" id="UP000800235">
    <property type="component" value="Unassembled WGS sequence"/>
</dbReference>
<accession>A0A9P4NSJ6</accession>
<evidence type="ECO:0000313" key="4">
    <source>
        <dbReference type="Proteomes" id="UP000800235"/>
    </source>
</evidence>
<dbReference type="Pfam" id="PF24802">
    <property type="entry name" value="DUF7703"/>
    <property type="match status" value="1"/>
</dbReference>
<feature type="transmembrane region" description="Helical" evidence="1">
    <location>
        <begin position="129"/>
        <end position="149"/>
    </location>
</feature>
<feature type="transmembrane region" description="Helical" evidence="1">
    <location>
        <begin position="83"/>
        <end position="109"/>
    </location>
</feature>
<protein>
    <recommendedName>
        <fullName evidence="2">DUF7703 domain-containing protein</fullName>
    </recommendedName>
</protein>
<feature type="non-terminal residue" evidence="3">
    <location>
        <position position="220"/>
    </location>
</feature>
<dbReference type="AlphaFoldDB" id="A0A9P4NSJ6"/>
<feature type="domain" description="DUF7703" evidence="2">
    <location>
        <begin position="3"/>
        <end position="218"/>
    </location>
</feature>
<dbReference type="PANTHER" id="PTHR37013:SF4">
    <property type="entry name" value="INTEGRAL MEMBRANE PROTEIN"/>
    <property type="match status" value="1"/>
</dbReference>
<keyword evidence="1" id="KW-0812">Transmembrane</keyword>
<proteinExistence type="predicted"/>
<feature type="transmembrane region" description="Helical" evidence="1">
    <location>
        <begin position="20"/>
        <end position="44"/>
    </location>
</feature>
<dbReference type="PANTHER" id="PTHR37013">
    <property type="entry name" value="INTEGRAL MEMBRANE PROTEIN (AFU_ORTHOLOGUE AFUA_1G05950)-RELATED"/>
    <property type="match status" value="1"/>
</dbReference>
<keyword evidence="1" id="KW-0472">Membrane</keyword>
<dbReference type="EMBL" id="MU007035">
    <property type="protein sequence ID" value="KAF2430890.1"/>
    <property type="molecule type" value="Genomic_DNA"/>
</dbReference>
<feature type="transmembrane region" description="Helical" evidence="1">
    <location>
        <begin position="50"/>
        <end position="71"/>
    </location>
</feature>
<evidence type="ECO:0000313" key="3">
    <source>
        <dbReference type="EMBL" id="KAF2430890.1"/>
    </source>
</evidence>
<evidence type="ECO:0000256" key="1">
    <source>
        <dbReference type="SAM" id="Phobius"/>
    </source>
</evidence>
<gene>
    <name evidence="3" type="ORF">EJ08DRAFT_573016</name>
</gene>
<feature type="non-terminal residue" evidence="3">
    <location>
        <position position="1"/>
    </location>
</feature>